<dbReference type="InterPro" id="IPR031705">
    <property type="entry name" value="Glyco_hydro_36_C"/>
</dbReference>
<organism evidence="8 9">
    <name type="scientific">Streptomyces tropicalis</name>
    <dbReference type="NCBI Taxonomy" id="3034234"/>
    <lineage>
        <taxon>Bacteria</taxon>
        <taxon>Bacillati</taxon>
        <taxon>Actinomycetota</taxon>
        <taxon>Actinomycetes</taxon>
        <taxon>Kitasatosporales</taxon>
        <taxon>Streptomycetaceae</taxon>
        <taxon>Streptomyces</taxon>
    </lineage>
</organism>
<dbReference type="PROSITE" id="PS00512">
    <property type="entry name" value="ALPHA_GALACTOSIDASE"/>
    <property type="match status" value="1"/>
</dbReference>
<evidence type="ECO:0000259" key="7">
    <source>
        <dbReference type="Pfam" id="PF16875"/>
    </source>
</evidence>
<evidence type="ECO:0000256" key="3">
    <source>
        <dbReference type="ARBA" id="ARBA00022801"/>
    </source>
</evidence>
<evidence type="ECO:0000256" key="1">
    <source>
        <dbReference type="ARBA" id="ARBA00001255"/>
    </source>
</evidence>
<keyword evidence="4 5" id="KW-0326">Glycosidase</keyword>
<dbReference type="InterPro" id="IPR017853">
    <property type="entry name" value="GH"/>
</dbReference>
<comment type="similarity">
    <text evidence="5">Belongs to the glycosyl hydrolase.</text>
</comment>
<dbReference type="InterPro" id="IPR013780">
    <property type="entry name" value="Glyco_hydro_b"/>
</dbReference>
<dbReference type="PIRSF" id="PIRSF005536">
    <property type="entry name" value="Agal"/>
    <property type="match status" value="1"/>
</dbReference>
<feature type="domain" description="Glycosyl hydrolase family 36 N-terminal" evidence="7">
    <location>
        <begin position="42"/>
        <end position="264"/>
    </location>
</feature>
<protein>
    <recommendedName>
        <fullName evidence="2 5">Alpha-galactosidase</fullName>
        <ecNumber evidence="2 5">3.2.1.22</ecNumber>
    </recommendedName>
</protein>
<comment type="caution">
    <text evidence="8">The sequence shown here is derived from an EMBL/GenBank/DDBJ whole genome shotgun (WGS) entry which is preliminary data.</text>
</comment>
<dbReference type="InterPro" id="IPR031704">
    <property type="entry name" value="Glyco_hydro_36_N"/>
</dbReference>
<dbReference type="CDD" id="cd14791">
    <property type="entry name" value="GH36"/>
    <property type="match status" value="1"/>
</dbReference>
<dbReference type="InterPro" id="IPR002252">
    <property type="entry name" value="Glyco_hydro_36"/>
</dbReference>
<dbReference type="InterPro" id="IPR050985">
    <property type="entry name" value="Alpha-glycosidase_related"/>
</dbReference>
<dbReference type="InterPro" id="IPR038417">
    <property type="entry name" value="Alpga-gal_N_sf"/>
</dbReference>
<evidence type="ECO:0000313" key="9">
    <source>
        <dbReference type="Proteomes" id="UP001221150"/>
    </source>
</evidence>
<reference evidence="8 9" key="1">
    <citation type="submission" date="2023-03" db="EMBL/GenBank/DDBJ databases">
        <title>Draft genome sequence of Streptomyces sp. K1PA1 isolated from peat swamp forest in Thailand.</title>
        <authorList>
            <person name="Klaysubun C."/>
            <person name="Duangmal K."/>
        </authorList>
    </citation>
    <scope>NUCLEOTIDE SEQUENCE [LARGE SCALE GENOMIC DNA]</scope>
    <source>
        <strain evidence="8 9">K1PA1</strain>
    </source>
</reference>
<evidence type="ECO:0000256" key="4">
    <source>
        <dbReference type="ARBA" id="ARBA00023295"/>
    </source>
</evidence>
<proteinExistence type="inferred from homology"/>
<dbReference type="Proteomes" id="UP001221150">
    <property type="component" value="Unassembled WGS sequence"/>
</dbReference>
<dbReference type="EMBL" id="JARJBB010000005">
    <property type="protein sequence ID" value="MDF3299632.1"/>
    <property type="molecule type" value="Genomic_DNA"/>
</dbReference>
<dbReference type="Pfam" id="PF16874">
    <property type="entry name" value="Glyco_hydro_36C"/>
    <property type="match status" value="1"/>
</dbReference>
<dbReference type="Pfam" id="PF16875">
    <property type="entry name" value="Glyco_hydro_36N"/>
    <property type="match status" value="1"/>
</dbReference>
<dbReference type="PANTHER" id="PTHR43053:SF3">
    <property type="entry name" value="ALPHA-GALACTOSIDASE C-RELATED"/>
    <property type="match status" value="1"/>
</dbReference>
<accession>A0ABT6A5A6</accession>
<dbReference type="SUPFAM" id="SSF51445">
    <property type="entry name" value="(Trans)glycosidases"/>
    <property type="match status" value="1"/>
</dbReference>
<dbReference type="PANTHER" id="PTHR43053">
    <property type="entry name" value="GLYCOSIDASE FAMILY 31"/>
    <property type="match status" value="1"/>
</dbReference>
<keyword evidence="3 5" id="KW-0378">Hydrolase</keyword>
<evidence type="ECO:0000256" key="2">
    <source>
        <dbReference type="ARBA" id="ARBA00012755"/>
    </source>
</evidence>
<gene>
    <name evidence="8" type="ORF">P3H78_13530</name>
</gene>
<evidence type="ECO:0000259" key="6">
    <source>
        <dbReference type="Pfam" id="PF16874"/>
    </source>
</evidence>
<dbReference type="Gene3D" id="3.20.20.70">
    <property type="entry name" value="Aldolase class I"/>
    <property type="match status" value="1"/>
</dbReference>
<dbReference type="PRINTS" id="PR00743">
    <property type="entry name" value="GLHYDRLASE36"/>
</dbReference>
<keyword evidence="9" id="KW-1185">Reference proteome</keyword>
<dbReference type="RefSeq" id="WP_276109177.1">
    <property type="nucleotide sequence ID" value="NZ_JARJBB010000005.1"/>
</dbReference>
<dbReference type="Gene3D" id="2.70.98.60">
    <property type="entry name" value="alpha-galactosidase from lactobacil brevis"/>
    <property type="match status" value="1"/>
</dbReference>
<dbReference type="InterPro" id="IPR000111">
    <property type="entry name" value="Glyco_hydro_27/36_CS"/>
</dbReference>
<dbReference type="EC" id="3.2.1.22" evidence="2 5"/>
<dbReference type="GO" id="GO:0004557">
    <property type="term" value="F:alpha-galactosidase activity"/>
    <property type="evidence" value="ECO:0007669"/>
    <property type="project" value="UniProtKB-EC"/>
</dbReference>
<sequence>MSATASSPPPPGSVQFDEASSTVMLRTAASCYVLRVDRTEGAVRHVHWGAPVPAADAAELPVWTGHDDSFEGRRDGVEEYPVDGGARFGVPALEVRFADGSSPVEPRVEDIRINGGNHLVIALRDRSRPLAWELHYRVPSGGDVLERWTELTHTAGPDAEPLHLTRCSSAHWPLPQRPGWRLSSVHGGWSAENRLERTALTVGETTLTSRRGHTGHHANPWVVLDAGHADEEQGETWATALATSGSWRLTVQRTAARRAGVVASEGHEGVEIPLAPGQRYVTPISVAVYGTGGFGDVSRAFHAYVRRHVLPHPDELRPVLYNSWEATSFEVGEDNQRALARRAASLGVELFVVDDGWFGARDDDRAGLGDWIPHRRRFARGLRPLSDEVHRLGMSFGIWVEPEMVNADSDLFRAHPDWVLHLPDRTATELRHQLVLDFSRPEVTEWAYGWLHALVGDNGVDFLKWDFNRSFTEAGGHGGRPARQVHVEHARGVHRLLDRLRAAFPALRIEGCAGGGGRIDLGILGRTDQVWTSDNTDAVDRLTIQHGFSQVYPAGVMSAWVTDSPNPLTGRSVPLAFRFHSAMAGVLGIGGDLTRWTGPEIEEAARLVQRYKDIRPLVQHGRLDRLLAPGEGLLAAVQYTDAEARRTAVLVWRSSTSFGPAHPPLRLRGLDPAARYRDEDTGAEWSGATLAGYGLPVPALPDGDCASALVVLHRTGRPESEGSRSMSPW</sequence>
<dbReference type="Pfam" id="PF02065">
    <property type="entry name" value="Melibiase"/>
    <property type="match status" value="1"/>
</dbReference>
<evidence type="ECO:0000313" key="8">
    <source>
        <dbReference type="EMBL" id="MDF3299632.1"/>
    </source>
</evidence>
<dbReference type="InterPro" id="IPR013785">
    <property type="entry name" value="Aldolase_TIM"/>
</dbReference>
<comment type="catalytic activity">
    <reaction evidence="1 5">
        <text>Hydrolysis of terminal, non-reducing alpha-D-galactose residues in alpha-D-galactosides, including galactose oligosaccharides, galactomannans and galactolipids.</text>
        <dbReference type="EC" id="3.2.1.22"/>
    </reaction>
</comment>
<dbReference type="Gene3D" id="2.60.40.1180">
    <property type="entry name" value="Golgi alpha-mannosidase II"/>
    <property type="match status" value="1"/>
</dbReference>
<name>A0ABT6A5A6_9ACTN</name>
<evidence type="ECO:0000256" key="5">
    <source>
        <dbReference type="PIRNR" id="PIRNR005536"/>
    </source>
</evidence>
<feature type="domain" description="Glycosyl hydrolase family 36 C-terminal" evidence="6">
    <location>
        <begin position="635"/>
        <end position="712"/>
    </location>
</feature>